<comment type="similarity">
    <text evidence="1">Belongs to the YggT family.</text>
</comment>
<keyword evidence="2" id="KW-0812">Transmembrane</keyword>
<comment type="caution">
    <text evidence="3">The sequence shown here is derived from an EMBL/GenBank/DDBJ whole genome shotgun (WGS) entry which is preliminary data.</text>
</comment>
<dbReference type="STRING" id="108003.B1C78_01765"/>
<dbReference type="EMBL" id="MVBK01000008">
    <property type="protein sequence ID" value="OOG28588.1"/>
    <property type="molecule type" value="Genomic_DNA"/>
</dbReference>
<accession>A0A1V3NUP6</accession>
<organism evidence="3 4">
    <name type="scientific">Thioalkalivibrio denitrificans</name>
    <dbReference type="NCBI Taxonomy" id="108003"/>
    <lineage>
        <taxon>Bacteria</taxon>
        <taxon>Pseudomonadati</taxon>
        <taxon>Pseudomonadota</taxon>
        <taxon>Gammaproteobacteria</taxon>
        <taxon>Chromatiales</taxon>
        <taxon>Ectothiorhodospiraceae</taxon>
        <taxon>Thioalkalivibrio</taxon>
    </lineage>
</organism>
<keyword evidence="2" id="KW-1133">Transmembrane helix</keyword>
<feature type="transmembrane region" description="Helical" evidence="2">
    <location>
        <begin position="163"/>
        <end position="182"/>
    </location>
</feature>
<dbReference type="OrthoDB" id="9806665at2"/>
<keyword evidence="2" id="KW-0472">Membrane</keyword>
<dbReference type="RefSeq" id="WP_077277415.1">
    <property type="nucleotide sequence ID" value="NZ_MVBK01000008.1"/>
</dbReference>
<dbReference type="PANTHER" id="PTHR33219">
    <property type="entry name" value="YLMG HOMOLOG PROTEIN 2, CHLOROPLASTIC"/>
    <property type="match status" value="1"/>
</dbReference>
<feature type="transmembrane region" description="Helical" evidence="2">
    <location>
        <begin position="94"/>
        <end position="127"/>
    </location>
</feature>
<evidence type="ECO:0008006" key="5">
    <source>
        <dbReference type="Google" id="ProtNLM"/>
    </source>
</evidence>
<evidence type="ECO:0000256" key="1">
    <source>
        <dbReference type="ARBA" id="ARBA00010894"/>
    </source>
</evidence>
<name>A0A1V3NUP6_9GAMM</name>
<feature type="transmembrane region" description="Helical" evidence="2">
    <location>
        <begin position="12"/>
        <end position="31"/>
    </location>
</feature>
<dbReference type="Pfam" id="PF02325">
    <property type="entry name" value="CCB3_YggT"/>
    <property type="match status" value="2"/>
</dbReference>
<dbReference type="PANTHER" id="PTHR33219:SF14">
    <property type="entry name" value="PROTEIN COFACTOR ASSEMBLY OF COMPLEX C SUBUNIT B CCB3, CHLOROPLASTIC-RELATED"/>
    <property type="match status" value="1"/>
</dbReference>
<evidence type="ECO:0000256" key="2">
    <source>
        <dbReference type="SAM" id="Phobius"/>
    </source>
</evidence>
<sequence length="186" mass="20817">MPTPLQDISIFLISTLLSLYVIALMLRMLLAMARADFYNPISQFLVTITNPPVLLLRRFVPSIGRLDTAVLLLIVAFKMLEIWLLAVLRGFQPAIGTVFLVTVFQVLQLLIYVYIVAIIIQVVLSWIMAAGGNMSRNPLASLLYSLNRPILEPIRRVMPQMGMVDLSPLVAIIGLNVLLILLRSLF</sequence>
<evidence type="ECO:0000313" key="4">
    <source>
        <dbReference type="Proteomes" id="UP000189462"/>
    </source>
</evidence>
<evidence type="ECO:0000313" key="3">
    <source>
        <dbReference type="EMBL" id="OOG28588.1"/>
    </source>
</evidence>
<feature type="transmembrane region" description="Helical" evidence="2">
    <location>
        <begin position="68"/>
        <end position="88"/>
    </location>
</feature>
<protein>
    <recommendedName>
        <fullName evidence="5">YggT family protein</fullName>
    </recommendedName>
</protein>
<proteinExistence type="inferred from homology"/>
<gene>
    <name evidence="3" type="ORF">B1C78_01765</name>
</gene>
<reference evidence="3 4" key="1">
    <citation type="submission" date="2017-02" db="EMBL/GenBank/DDBJ databases">
        <title>Genomic diversity within the haloalkaliphilic genus Thioalkalivibrio.</title>
        <authorList>
            <person name="Ahn A.-C."/>
            <person name="Meier-Kolthoff J."/>
            <person name="Overmars L."/>
            <person name="Richter M."/>
            <person name="Woyke T."/>
            <person name="Sorokin D.Y."/>
            <person name="Muyzer G."/>
        </authorList>
    </citation>
    <scope>NUCLEOTIDE SEQUENCE [LARGE SCALE GENOMIC DNA]</scope>
    <source>
        <strain evidence="3 4">ALJD</strain>
    </source>
</reference>
<dbReference type="AlphaFoldDB" id="A0A1V3NUP6"/>
<keyword evidence="4" id="KW-1185">Reference proteome</keyword>
<dbReference type="InterPro" id="IPR003425">
    <property type="entry name" value="CCB3/YggT"/>
</dbReference>
<dbReference type="GO" id="GO:0016020">
    <property type="term" value="C:membrane"/>
    <property type="evidence" value="ECO:0007669"/>
    <property type="project" value="InterPro"/>
</dbReference>
<dbReference type="Proteomes" id="UP000189462">
    <property type="component" value="Unassembled WGS sequence"/>
</dbReference>